<proteinExistence type="predicted"/>
<dbReference type="Proteomes" id="UP000069620">
    <property type="component" value="Unassembled WGS sequence"/>
</dbReference>
<keyword evidence="2" id="KW-1185">Reference proteome</keyword>
<reference evidence="2" key="1">
    <citation type="journal article" date="2016" name="Genome Announc.">
        <title>Draft Genome Sequences of Five Rapidly Growing Mycobacterium Species, M. thermoresistibile, M. fortuitum subsp. acetamidolyticum, M. canariasense, M. brisbanense, and M. novocastrense.</title>
        <authorList>
            <person name="Katahira K."/>
            <person name="Ogura Y."/>
            <person name="Gotoh Y."/>
            <person name="Hayashi T."/>
        </authorList>
    </citation>
    <scope>NUCLEOTIDE SEQUENCE [LARGE SCALE GENOMIC DNA]</scope>
    <source>
        <strain evidence="2">JCM15654</strain>
    </source>
</reference>
<comment type="caution">
    <text evidence="1">The sequence shown here is derived from an EMBL/GenBank/DDBJ whole genome shotgun (WGS) entry which is preliminary data.</text>
</comment>
<organism evidence="1 2">
    <name type="scientific">Mycolicibacterium brisbanense</name>
    <dbReference type="NCBI Taxonomy" id="146020"/>
    <lineage>
        <taxon>Bacteria</taxon>
        <taxon>Bacillati</taxon>
        <taxon>Actinomycetota</taxon>
        <taxon>Actinomycetes</taxon>
        <taxon>Mycobacteriales</taxon>
        <taxon>Mycobacteriaceae</taxon>
        <taxon>Mycolicibacterium</taxon>
    </lineage>
</organism>
<dbReference type="Pfam" id="PF23913">
    <property type="entry name" value="DUF7255"/>
    <property type="match status" value="1"/>
</dbReference>
<protein>
    <submittedName>
        <fullName evidence="1">Uncharacterized protein</fullName>
    </submittedName>
</protein>
<dbReference type="AlphaFoldDB" id="A0A124DZW8"/>
<name>A0A124DZW8_9MYCO</name>
<sequence length="211" mass="23682">MIGMGTRQDALAHILVEAGYKPAATRSMRPHLKSLRPQDQQEILGLYRALGGILDEPRLRPGPWDCVLEGGLIVELDESQHFNRYRRKTLEQAWAQRLPWCETYMRYCVQYESTCSAERGWGSYWTSIATERLFGPAGPARMLDGAGSPRWKQRALYDAMRDIAAVGSGIRLARLAVYDVIGGASLSELLDGKPVDRDALRAFVDQRTAQV</sequence>
<accession>A0A124DZW8</accession>
<evidence type="ECO:0000313" key="2">
    <source>
        <dbReference type="Proteomes" id="UP000069620"/>
    </source>
</evidence>
<dbReference type="InterPro" id="IPR055679">
    <property type="entry name" value="DUF7255"/>
</dbReference>
<dbReference type="EMBL" id="BCSX01000024">
    <property type="protein sequence ID" value="GAS88695.1"/>
    <property type="molecule type" value="Genomic_DNA"/>
</dbReference>
<reference evidence="2" key="2">
    <citation type="submission" date="2016-02" db="EMBL/GenBank/DDBJ databases">
        <title>Draft genome sequence of five rapidly growing Mycobacterium species.</title>
        <authorList>
            <person name="Katahira K."/>
            <person name="Gotou Y."/>
            <person name="Iida K."/>
            <person name="Ogura Y."/>
            <person name="Hayashi T."/>
        </authorList>
    </citation>
    <scope>NUCLEOTIDE SEQUENCE [LARGE SCALE GENOMIC DNA]</scope>
    <source>
        <strain evidence="2">JCM15654</strain>
    </source>
</reference>
<evidence type="ECO:0000313" key="1">
    <source>
        <dbReference type="EMBL" id="GAS88695.1"/>
    </source>
</evidence>
<gene>
    <name evidence="1" type="ORF">RMCB_2791</name>
</gene>